<evidence type="ECO:0008006" key="3">
    <source>
        <dbReference type="Google" id="ProtNLM"/>
    </source>
</evidence>
<dbReference type="EMBL" id="GBXM01018490">
    <property type="protein sequence ID" value="JAH90087.1"/>
    <property type="molecule type" value="Transcribed_RNA"/>
</dbReference>
<organism evidence="2">
    <name type="scientific">Anguilla anguilla</name>
    <name type="common">European freshwater eel</name>
    <name type="synonym">Muraena anguilla</name>
    <dbReference type="NCBI Taxonomy" id="7936"/>
    <lineage>
        <taxon>Eukaryota</taxon>
        <taxon>Metazoa</taxon>
        <taxon>Chordata</taxon>
        <taxon>Craniata</taxon>
        <taxon>Vertebrata</taxon>
        <taxon>Euteleostomi</taxon>
        <taxon>Actinopterygii</taxon>
        <taxon>Neopterygii</taxon>
        <taxon>Teleostei</taxon>
        <taxon>Anguilliformes</taxon>
        <taxon>Anguillidae</taxon>
        <taxon>Anguilla</taxon>
    </lineage>
</organism>
<dbReference type="AlphaFoldDB" id="A0A0E9WI99"/>
<feature type="chain" id="PRO_5002434832" description="Secreted protein" evidence="1">
    <location>
        <begin position="21"/>
        <end position="66"/>
    </location>
</feature>
<protein>
    <recommendedName>
        <fullName evidence="3">Secreted protein</fullName>
    </recommendedName>
</protein>
<keyword evidence="1" id="KW-0732">Signal</keyword>
<sequence length="66" mass="7719">MSRSCIFFHFIFFVSLRTLGVQNFCCFCCLCKAILKMVYVLQIKPEMCLLLSKQLHLSSNMHCHVN</sequence>
<feature type="signal peptide" evidence="1">
    <location>
        <begin position="1"/>
        <end position="20"/>
    </location>
</feature>
<reference evidence="2" key="1">
    <citation type="submission" date="2014-11" db="EMBL/GenBank/DDBJ databases">
        <authorList>
            <person name="Amaro Gonzalez C."/>
        </authorList>
    </citation>
    <scope>NUCLEOTIDE SEQUENCE</scope>
</reference>
<evidence type="ECO:0000313" key="2">
    <source>
        <dbReference type="EMBL" id="JAH90087.1"/>
    </source>
</evidence>
<name>A0A0E9WI99_ANGAN</name>
<accession>A0A0E9WI99</accession>
<evidence type="ECO:0000256" key="1">
    <source>
        <dbReference type="SAM" id="SignalP"/>
    </source>
</evidence>
<reference evidence="2" key="2">
    <citation type="journal article" date="2015" name="Fish Shellfish Immunol.">
        <title>Early steps in the European eel (Anguilla anguilla)-Vibrio vulnificus interaction in the gills: Role of the RtxA13 toxin.</title>
        <authorList>
            <person name="Callol A."/>
            <person name="Pajuelo D."/>
            <person name="Ebbesson L."/>
            <person name="Teles M."/>
            <person name="MacKenzie S."/>
            <person name="Amaro C."/>
        </authorList>
    </citation>
    <scope>NUCLEOTIDE SEQUENCE</scope>
</reference>
<proteinExistence type="predicted"/>